<proteinExistence type="inferred from homology"/>
<evidence type="ECO:0000256" key="2">
    <source>
        <dbReference type="ARBA" id="ARBA00023002"/>
    </source>
</evidence>
<feature type="domain" description="Alcohol dehydrogenase iron-type/glycerol dehydrogenase GldA" evidence="4">
    <location>
        <begin position="19"/>
        <end position="181"/>
    </location>
</feature>
<dbReference type="Gene3D" id="1.20.1090.10">
    <property type="entry name" value="Dehydroquinate synthase-like - alpha domain"/>
    <property type="match status" value="1"/>
</dbReference>
<dbReference type="InterPro" id="IPR056798">
    <property type="entry name" value="ADH_Fe_C"/>
</dbReference>
<evidence type="ECO:0000259" key="5">
    <source>
        <dbReference type="Pfam" id="PF25137"/>
    </source>
</evidence>
<dbReference type="EMBL" id="UINC01002179">
    <property type="protein sequence ID" value="SUZ93821.1"/>
    <property type="molecule type" value="Genomic_DNA"/>
</dbReference>
<dbReference type="AlphaFoldDB" id="A0A381RRP0"/>
<dbReference type="Gene3D" id="3.40.50.1970">
    <property type="match status" value="1"/>
</dbReference>
<dbReference type="InterPro" id="IPR018211">
    <property type="entry name" value="ADH_Fe_CS"/>
</dbReference>
<dbReference type="Pfam" id="PF25137">
    <property type="entry name" value="ADH_Fe_C"/>
    <property type="match status" value="1"/>
</dbReference>
<feature type="domain" description="Fe-containing alcohol dehydrogenase-like C-terminal" evidence="5">
    <location>
        <begin position="197"/>
        <end position="376"/>
    </location>
</feature>
<evidence type="ECO:0000313" key="6">
    <source>
        <dbReference type="EMBL" id="SUZ93821.1"/>
    </source>
</evidence>
<comment type="similarity">
    <text evidence="1">Belongs to the iron-containing alcohol dehydrogenase family.</text>
</comment>
<dbReference type="Pfam" id="PF00465">
    <property type="entry name" value="Fe-ADH"/>
    <property type="match status" value="1"/>
</dbReference>
<keyword evidence="3" id="KW-0520">NAD</keyword>
<keyword evidence="2" id="KW-0560">Oxidoreductase</keyword>
<reference evidence="6" key="1">
    <citation type="submission" date="2018-05" db="EMBL/GenBank/DDBJ databases">
        <authorList>
            <person name="Lanie J.A."/>
            <person name="Ng W.-L."/>
            <person name="Kazmierczak K.M."/>
            <person name="Andrzejewski T.M."/>
            <person name="Davidsen T.M."/>
            <person name="Wayne K.J."/>
            <person name="Tettelin H."/>
            <person name="Glass J.I."/>
            <person name="Rusch D."/>
            <person name="Podicherti R."/>
            <person name="Tsui H.-C.T."/>
            <person name="Winkler M.E."/>
        </authorList>
    </citation>
    <scope>NUCLEOTIDE SEQUENCE</scope>
</reference>
<evidence type="ECO:0000256" key="3">
    <source>
        <dbReference type="ARBA" id="ARBA00023027"/>
    </source>
</evidence>
<name>A0A381RRP0_9ZZZZ</name>
<dbReference type="InterPro" id="IPR039697">
    <property type="entry name" value="Alcohol_dehydrogenase_Fe"/>
</dbReference>
<sequence>MANTYRYTPLERVYWDTPASEVILKEVEQRGLKRVFVVSSSTLSKETEEIDKIKKSLGKKFVGLFDRCLPHSPQENVIECVKEVKSKDPDIIVTIGGGTPIDTVKVVQLCVTLEIETIEDLRKIANKKHKKINSKIRQIAVPTTLSGGEYSNIGGAMDTDKQLKERYIGDDLCPQTVVLDPNITIYTPQWLWLSTAIRSVDHAIEGFCSASDNPLIPPTCLYSLKLFAKSLRDTNLDPEKIESRSLSQKAVWIVAKNLGNTAMGASHGIGYLLGSIGGVPHGHTSCVMLPAVLKWNESHQEEQHKIISDSLGRPKLKAWQAVKELVTDLGLPSTLDEVGIKRDQWEQIIDYALKHPTVLSNPKPITRSEDILEILEFAEK</sequence>
<dbReference type="CDD" id="cd08192">
    <property type="entry name" value="MAR-like"/>
    <property type="match status" value="1"/>
</dbReference>
<dbReference type="GO" id="GO:0046872">
    <property type="term" value="F:metal ion binding"/>
    <property type="evidence" value="ECO:0007669"/>
    <property type="project" value="InterPro"/>
</dbReference>
<dbReference type="GO" id="GO:0004022">
    <property type="term" value="F:alcohol dehydrogenase (NAD+) activity"/>
    <property type="evidence" value="ECO:0007669"/>
    <property type="project" value="TreeGrafter"/>
</dbReference>
<dbReference type="PROSITE" id="PS00060">
    <property type="entry name" value="ADH_IRON_2"/>
    <property type="match status" value="1"/>
</dbReference>
<evidence type="ECO:0000259" key="4">
    <source>
        <dbReference type="Pfam" id="PF00465"/>
    </source>
</evidence>
<gene>
    <name evidence="6" type="ORF">METZ01_LOCUS46675</name>
</gene>
<accession>A0A381RRP0</accession>
<dbReference type="PANTHER" id="PTHR11496:SF102">
    <property type="entry name" value="ALCOHOL DEHYDROGENASE 4"/>
    <property type="match status" value="1"/>
</dbReference>
<evidence type="ECO:0000256" key="1">
    <source>
        <dbReference type="ARBA" id="ARBA00007358"/>
    </source>
</evidence>
<dbReference type="InterPro" id="IPR001670">
    <property type="entry name" value="ADH_Fe/GldA"/>
</dbReference>
<dbReference type="SUPFAM" id="SSF56796">
    <property type="entry name" value="Dehydroquinate synthase-like"/>
    <property type="match status" value="1"/>
</dbReference>
<organism evidence="6">
    <name type="scientific">marine metagenome</name>
    <dbReference type="NCBI Taxonomy" id="408172"/>
    <lineage>
        <taxon>unclassified sequences</taxon>
        <taxon>metagenomes</taxon>
        <taxon>ecological metagenomes</taxon>
    </lineage>
</organism>
<protein>
    <submittedName>
        <fullName evidence="6">Uncharacterized protein</fullName>
    </submittedName>
</protein>
<dbReference type="PANTHER" id="PTHR11496">
    <property type="entry name" value="ALCOHOL DEHYDROGENASE"/>
    <property type="match status" value="1"/>
</dbReference>